<dbReference type="GO" id="GO:0016787">
    <property type="term" value="F:hydrolase activity"/>
    <property type="evidence" value="ECO:0007669"/>
    <property type="project" value="UniProtKB-KW"/>
</dbReference>
<protein>
    <submittedName>
        <fullName evidence="2">Haloacid dehalogenase superfamily enzyme, subfamily IA</fullName>
    </submittedName>
</protein>
<dbReference type="EMBL" id="CP003282">
    <property type="protein sequence ID" value="AFG38014.1"/>
    <property type="molecule type" value="Genomic_DNA"/>
</dbReference>
<evidence type="ECO:0000313" key="2">
    <source>
        <dbReference type="EMBL" id="AFG38014.1"/>
    </source>
</evidence>
<dbReference type="KEGG" id="sfc:Spiaf_1963"/>
<dbReference type="PANTHER" id="PTHR43316:SF3">
    <property type="entry name" value="HALOACID DEHALOGENASE, TYPE II (AFU_ORTHOLOGUE AFUA_2G07750)-RELATED"/>
    <property type="match status" value="1"/>
</dbReference>
<dbReference type="InterPro" id="IPR023214">
    <property type="entry name" value="HAD_sf"/>
</dbReference>
<dbReference type="SFLD" id="SFLDS00003">
    <property type="entry name" value="Haloacid_Dehalogenase"/>
    <property type="match status" value="1"/>
</dbReference>
<dbReference type="HOGENOM" id="CLU_045011_8_3_12"/>
<gene>
    <name evidence="2" type="ordered locus">Spiaf_1963</name>
</gene>
<dbReference type="STRING" id="889378.Spiaf_1963"/>
<dbReference type="Pfam" id="PF00702">
    <property type="entry name" value="Hydrolase"/>
    <property type="match status" value="1"/>
</dbReference>
<dbReference type="Gene3D" id="1.20.120.1600">
    <property type="match status" value="1"/>
</dbReference>
<sequence length="222" mass="25087">MEIHAVVFDVDGTLYPNSAMYRRSLWYGLKNAGFVRRFSRIRKQIRSITIVEDYHDMQAALLGEALGVPRDSARQMISDKVHTWEDLLHGITLVKGLRRFLQQLDDAGIPRGLLSDFPVKRKMDIVGLPDGWACKLSSEDVGYLKPHPAPFRAVCTELGVQPEHVLYVGNSYSYDVIGSKNAGMWAAHLCRKPRKDSIADVTFSDYTELGEWLFSRIDGSGR</sequence>
<dbReference type="SUPFAM" id="SSF56784">
    <property type="entry name" value="HAD-like"/>
    <property type="match status" value="1"/>
</dbReference>
<dbReference type="SFLD" id="SFLDG01129">
    <property type="entry name" value="C1.5:_HAD__Beta-PGM__Phosphata"/>
    <property type="match status" value="1"/>
</dbReference>
<dbReference type="PANTHER" id="PTHR43316">
    <property type="entry name" value="HYDROLASE, HALOACID DELAHOGENASE-RELATED"/>
    <property type="match status" value="1"/>
</dbReference>
<reference evidence="3" key="1">
    <citation type="journal article" date="2013" name="Stand. Genomic Sci.">
        <title>Complete genome sequence of the halophilic bacterium Spirochaeta africana type strain (Z-7692(T)) from the alkaline Lake Magadi in the East African Rift.</title>
        <authorList>
            <person name="Liolos K."/>
            <person name="Abt B."/>
            <person name="Scheuner C."/>
            <person name="Teshima H."/>
            <person name="Held B."/>
            <person name="Lapidus A."/>
            <person name="Nolan M."/>
            <person name="Lucas S."/>
            <person name="Deshpande S."/>
            <person name="Cheng J.F."/>
            <person name="Tapia R."/>
            <person name="Goodwin L.A."/>
            <person name="Pitluck S."/>
            <person name="Pagani I."/>
            <person name="Ivanova N."/>
            <person name="Mavromatis K."/>
            <person name="Mikhailova N."/>
            <person name="Huntemann M."/>
            <person name="Pati A."/>
            <person name="Chen A."/>
            <person name="Palaniappan K."/>
            <person name="Land M."/>
            <person name="Rohde M."/>
            <person name="Tindall B.J."/>
            <person name="Detter J.C."/>
            <person name="Goker M."/>
            <person name="Bristow J."/>
            <person name="Eisen J.A."/>
            <person name="Markowitz V."/>
            <person name="Hugenholtz P."/>
            <person name="Woyke T."/>
            <person name="Klenk H.P."/>
            <person name="Kyrpides N.C."/>
        </authorList>
    </citation>
    <scope>NUCLEOTIDE SEQUENCE</scope>
    <source>
        <strain evidence="3">ATCC 700263 / DSM 8902 / Z-7692</strain>
    </source>
</reference>
<dbReference type="PRINTS" id="PR00413">
    <property type="entry name" value="HADHALOGNASE"/>
</dbReference>
<dbReference type="Proteomes" id="UP000007383">
    <property type="component" value="Chromosome"/>
</dbReference>
<proteinExistence type="predicted"/>
<dbReference type="NCBIfam" id="TIGR01549">
    <property type="entry name" value="HAD-SF-IA-v1"/>
    <property type="match status" value="1"/>
</dbReference>
<evidence type="ECO:0000313" key="3">
    <source>
        <dbReference type="Proteomes" id="UP000007383"/>
    </source>
</evidence>
<name>H9UKH1_SPIAZ</name>
<accession>H9UKH1</accession>
<evidence type="ECO:0000256" key="1">
    <source>
        <dbReference type="ARBA" id="ARBA00022801"/>
    </source>
</evidence>
<dbReference type="InterPro" id="IPR006439">
    <property type="entry name" value="HAD-SF_hydro_IA"/>
</dbReference>
<dbReference type="InterPro" id="IPR051540">
    <property type="entry name" value="S-2-haloacid_dehalogenase"/>
</dbReference>
<organism evidence="2 3">
    <name type="scientific">Spirochaeta africana (strain ATCC 700263 / DSM 8902 / Z-7692)</name>
    <dbReference type="NCBI Taxonomy" id="889378"/>
    <lineage>
        <taxon>Bacteria</taxon>
        <taxon>Pseudomonadati</taxon>
        <taxon>Spirochaetota</taxon>
        <taxon>Spirochaetia</taxon>
        <taxon>Spirochaetales</taxon>
        <taxon>Spirochaetaceae</taxon>
        <taxon>Spirochaeta</taxon>
    </lineage>
</organism>
<keyword evidence="1" id="KW-0378">Hydrolase</keyword>
<dbReference type="eggNOG" id="COG0546">
    <property type="taxonomic scope" value="Bacteria"/>
</dbReference>
<keyword evidence="3" id="KW-1185">Reference proteome</keyword>
<dbReference type="RefSeq" id="WP_014455997.1">
    <property type="nucleotide sequence ID" value="NC_017098.1"/>
</dbReference>
<dbReference type="PATRIC" id="fig|889378.3.peg.1950"/>
<dbReference type="InterPro" id="IPR036412">
    <property type="entry name" value="HAD-like_sf"/>
</dbReference>
<dbReference type="AlphaFoldDB" id="H9UKH1"/>
<dbReference type="Gene3D" id="3.40.50.1000">
    <property type="entry name" value="HAD superfamily/HAD-like"/>
    <property type="match status" value="1"/>
</dbReference>